<proteinExistence type="predicted"/>
<dbReference type="Proteomes" id="UP001634007">
    <property type="component" value="Unassembled WGS sequence"/>
</dbReference>
<accession>A0ABD3KNZ4</accession>
<evidence type="ECO:0000313" key="1">
    <source>
        <dbReference type="EMBL" id="KAL3739282.1"/>
    </source>
</evidence>
<protein>
    <submittedName>
        <fullName evidence="1">Uncharacterized protein</fullName>
    </submittedName>
</protein>
<reference evidence="1 2" key="1">
    <citation type="submission" date="2024-11" db="EMBL/GenBank/DDBJ databases">
        <title>Chromosome-level genome assembly of Eucalyptus globulus Labill. provides insights into its genome evolution.</title>
        <authorList>
            <person name="Li X."/>
        </authorList>
    </citation>
    <scope>NUCLEOTIDE SEQUENCE [LARGE SCALE GENOMIC DNA]</scope>
    <source>
        <strain evidence="1">CL2024</strain>
        <tissue evidence="1">Fresh tender leaves</tissue>
    </source>
</reference>
<gene>
    <name evidence="1" type="ORF">ACJRO7_020654</name>
</gene>
<sequence length="93" mass="10385">MYSLTLTDSLLCISYLHDHEKSHDEKAGEISLGVVVAAARDFFHLMTNWKGFLGMKELDDPCQEIVPAQSKHKFMASLTNDETLICGEEGLVL</sequence>
<dbReference type="AlphaFoldDB" id="A0ABD3KNZ4"/>
<dbReference type="EMBL" id="JBJKBG010000005">
    <property type="protein sequence ID" value="KAL3739282.1"/>
    <property type="molecule type" value="Genomic_DNA"/>
</dbReference>
<evidence type="ECO:0000313" key="2">
    <source>
        <dbReference type="Proteomes" id="UP001634007"/>
    </source>
</evidence>
<organism evidence="1 2">
    <name type="scientific">Eucalyptus globulus</name>
    <name type="common">Tasmanian blue gum</name>
    <dbReference type="NCBI Taxonomy" id="34317"/>
    <lineage>
        <taxon>Eukaryota</taxon>
        <taxon>Viridiplantae</taxon>
        <taxon>Streptophyta</taxon>
        <taxon>Embryophyta</taxon>
        <taxon>Tracheophyta</taxon>
        <taxon>Spermatophyta</taxon>
        <taxon>Magnoliopsida</taxon>
        <taxon>eudicotyledons</taxon>
        <taxon>Gunneridae</taxon>
        <taxon>Pentapetalae</taxon>
        <taxon>rosids</taxon>
        <taxon>malvids</taxon>
        <taxon>Myrtales</taxon>
        <taxon>Myrtaceae</taxon>
        <taxon>Myrtoideae</taxon>
        <taxon>Eucalypteae</taxon>
        <taxon>Eucalyptus</taxon>
    </lineage>
</organism>
<name>A0ABD3KNZ4_EUCGL</name>
<comment type="caution">
    <text evidence="1">The sequence shown here is derived from an EMBL/GenBank/DDBJ whole genome shotgun (WGS) entry which is preliminary data.</text>
</comment>
<keyword evidence="2" id="KW-1185">Reference proteome</keyword>